<dbReference type="EMBL" id="JAKILJ010000046">
    <property type="protein sequence ID" value="MCL1106986.1"/>
    <property type="molecule type" value="Genomic_DNA"/>
</dbReference>
<evidence type="ECO:0000313" key="6">
    <source>
        <dbReference type="Proteomes" id="UP001139408"/>
    </source>
</evidence>
<dbReference type="AlphaFoldDB" id="A0A9X1Z682"/>
<dbReference type="Proteomes" id="UP001139408">
    <property type="component" value="Unassembled WGS sequence"/>
</dbReference>
<name>A0A9X1Z682_9GAMM</name>
<dbReference type="InterPro" id="IPR002509">
    <property type="entry name" value="NODB_dom"/>
</dbReference>
<dbReference type="GO" id="GO:0016810">
    <property type="term" value="F:hydrolase activity, acting on carbon-nitrogen (but not peptide) bonds"/>
    <property type="evidence" value="ECO:0007669"/>
    <property type="project" value="InterPro"/>
</dbReference>
<dbReference type="Pfam" id="PF01522">
    <property type="entry name" value="Polysacc_deac_1"/>
    <property type="match status" value="1"/>
</dbReference>
<dbReference type="SUPFAM" id="SSF88713">
    <property type="entry name" value="Glycoside hydrolase/deacetylase"/>
    <property type="match status" value="1"/>
</dbReference>
<dbReference type="InterPro" id="IPR011330">
    <property type="entry name" value="Glyco_hydro/deAcase_b/a-brl"/>
</dbReference>
<feature type="domain" description="NodB homology" evidence="4">
    <location>
        <begin position="80"/>
        <end position="302"/>
    </location>
</feature>
<dbReference type="PANTHER" id="PTHR34216:SF3">
    <property type="entry name" value="POLY-BETA-1,6-N-ACETYL-D-GLUCOSAMINE N-DEACETYLASE"/>
    <property type="match status" value="1"/>
</dbReference>
<evidence type="ECO:0000256" key="2">
    <source>
        <dbReference type="ARBA" id="ARBA00022729"/>
    </source>
</evidence>
<dbReference type="InterPro" id="IPR051398">
    <property type="entry name" value="Polysacch_Deacetylase"/>
</dbReference>
<gene>
    <name evidence="5" type="ORF">L2749_17300</name>
</gene>
<dbReference type="PROSITE" id="PS51677">
    <property type="entry name" value="NODB"/>
    <property type="match status" value="1"/>
</dbReference>
<dbReference type="GO" id="GO:0005576">
    <property type="term" value="C:extracellular region"/>
    <property type="evidence" value="ECO:0007669"/>
    <property type="project" value="UniProtKB-SubCell"/>
</dbReference>
<dbReference type="RefSeq" id="WP_188926311.1">
    <property type="nucleotide sequence ID" value="NZ_BMQI01000043.1"/>
</dbReference>
<protein>
    <submittedName>
        <fullName evidence="5">Polysaccharide deacetylase family protein</fullName>
    </submittedName>
</protein>
<sequence length="352" mass="39205">MVKKIVLGLMVVCCSLLHYHAQAVVILQYHHVSDSTPKSTSVTPEQFAEQMQYLAENNFTVMPLTDAVDAIKNNTSIANNSIVITFDDGYQSIIQNAAPILASHNFPFTVFVSPAPIIAGYDGMMSWQDIKTLAEQGVTIANHSWGHEHLIRRLPKETTAQWHDRVENNILSTEAELLKQTGQSVKFLAYPYGEYTAALEAILVKHGFVGFGQQSGAAGEYSSITALPRFPVANAYADLSSLTVKFSSLPMPVVKQNISEPVLKTGQFRPKLVITLDTTDLYPHQLMCFIQGQGAKKPIWLSEDTFSIQAPADVTPGRSRYNCTVPSKTRTGYYWFSQMWIRPKDDGKWPQE</sequence>
<keyword evidence="6" id="KW-1185">Reference proteome</keyword>
<evidence type="ECO:0000313" key="5">
    <source>
        <dbReference type="EMBL" id="MCL1106986.1"/>
    </source>
</evidence>
<proteinExistence type="predicted"/>
<evidence type="ECO:0000256" key="1">
    <source>
        <dbReference type="ARBA" id="ARBA00004613"/>
    </source>
</evidence>
<dbReference type="CDD" id="cd10973">
    <property type="entry name" value="CE4_DAC_u4_5s"/>
    <property type="match status" value="1"/>
</dbReference>
<dbReference type="PANTHER" id="PTHR34216">
    <property type="match status" value="1"/>
</dbReference>
<dbReference type="Gene3D" id="3.20.20.370">
    <property type="entry name" value="Glycoside hydrolase/deacetylase"/>
    <property type="match status" value="1"/>
</dbReference>
<organism evidence="5 6">
    <name type="scientific">Shewanella algicola</name>
    <dbReference type="NCBI Taxonomy" id="640633"/>
    <lineage>
        <taxon>Bacteria</taxon>
        <taxon>Pseudomonadati</taxon>
        <taxon>Pseudomonadota</taxon>
        <taxon>Gammaproteobacteria</taxon>
        <taxon>Alteromonadales</taxon>
        <taxon>Shewanellaceae</taxon>
        <taxon>Shewanella</taxon>
    </lineage>
</organism>
<keyword evidence="2 3" id="KW-0732">Signal</keyword>
<comment type="caution">
    <text evidence="5">The sequence shown here is derived from an EMBL/GenBank/DDBJ whole genome shotgun (WGS) entry which is preliminary data.</text>
</comment>
<accession>A0A9X1Z682</accession>
<evidence type="ECO:0000256" key="3">
    <source>
        <dbReference type="SAM" id="SignalP"/>
    </source>
</evidence>
<feature type="signal peptide" evidence="3">
    <location>
        <begin position="1"/>
        <end position="23"/>
    </location>
</feature>
<comment type="subcellular location">
    <subcellularLocation>
        <location evidence="1">Secreted</location>
    </subcellularLocation>
</comment>
<evidence type="ECO:0000259" key="4">
    <source>
        <dbReference type="PROSITE" id="PS51677"/>
    </source>
</evidence>
<feature type="chain" id="PRO_5040823584" evidence="3">
    <location>
        <begin position="24"/>
        <end position="352"/>
    </location>
</feature>
<dbReference type="GO" id="GO:0005975">
    <property type="term" value="P:carbohydrate metabolic process"/>
    <property type="evidence" value="ECO:0007669"/>
    <property type="project" value="InterPro"/>
</dbReference>
<reference evidence="5" key="1">
    <citation type="submission" date="2022-01" db="EMBL/GenBank/DDBJ databases">
        <title>Whole genome-based taxonomy of the Shewanellaceae.</title>
        <authorList>
            <person name="Martin-Rodriguez A.J."/>
        </authorList>
    </citation>
    <scope>NUCLEOTIDE SEQUENCE</scope>
    <source>
        <strain evidence="5">DSM 23803</strain>
    </source>
</reference>